<reference evidence="1 2" key="1">
    <citation type="submission" date="2016-03" db="EMBL/GenBank/DDBJ databases">
        <title>Comparative genomics of the ectomycorrhizal sister species Rhizopogon vinicolor and Rhizopogon vesiculosus (Basidiomycota: Boletales) reveals a divergence of the mating type B locus.</title>
        <authorList>
            <person name="Mujic A.B."/>
            <person name="Kuo A."/>
            <person name="Tritt A."/>
            <person name="Lipzen A."/>
            <person name="Chen C."/>
            <person name="Johnson J."/>
            <person name="Sharma A."/>
            <person name="Barry K."/>
            <person name="Grigoriev I.V."/>
            <person name="Spatafora J.W."/>
        </authorList>
    </citation>
    <scope>NUCLEOTIDE SEQUENCE [LARGE SCALE GENOMIC DNA]</scope>
    <source>
        <strain evidence="1 2">AM-OR11-056</strain>
    </source>
</reference>
<dbReference type="EMBL" id="LVVM01005781">
    <property type="protein sequence ID" value="OJA09819.1"/>
    <property type="molecule type" value="Genomic_DNA"/>
</dbReference>
<comment type="caution">
    <text evidence="1">The sequence shown here is derived from an EMBL/GenBank/DDBJ whole genome shotgun (WGS) entry which is preliminary data.</text>
</comment>
<gene>
    <name evidence="1" type="ORF">AZE42_12549</name>
</gene>
<dbReference type="Proteomes" id="UP000183567">
    <property type="component" value="Unassembled WGS sequence"/>
</dbReference>
<name>A0A1J8PPU0_9AGAM</name>
<sequence>MCLTDGDGLRCISEWGVGEDELNHAI</sequence>
<dbReference type="AlphaFoldDB" id="A0A1J8PPU0"/>
<evidence type="ECO:0000313" key="1">
    <source>
        <dbReference type="EMBL" id="OJA09819.1"/>
    </source>
</evidence>
<protein>
    <submittedName>
        <fullName evidence="1">Uncharacterized protein</fullName>
    </submittedName>
</protein>
<keyword evidence="2" id="KW-1185">Reference proteome</keyword>
<proteinExistence type="predicted"/>
<organism evidence="1 2">
    <name type="scientific">Rhizopogon vesiculosus</name>
    <dbReference type="NCBI Taxonomy" id="180088"/>
    <lineage>
        <taxon>Eukaryota</taxon>
        <taxon>Fungi</taxon>
        <taxon>Dikarya</taxon>
        <taxon>Basidiomycota</taxon>
        <taxon>Agaricomycotina</taxon>
        <taxon>Agaricomycetes</taxon>
        <taxon>Agaricomycetidae</taxon>
        <taxon>Boletales</taxon>
        <taxon>Suillineae</taxon>
        <taxon>Rhizopogonaceae</taxon>
        <taxon>Rhizopogon</taxon>
    </lineage>
</organism>
<evidence type="ECO:0000313" key="2">
    <source>
        <dbReference type="Proteomes" id="UP000183567"/>
    </source>
</evidence>
<accession>A0A1J8PPU0</accession>